<evidence type="ECO:0000256" key="1">
    <source>
        <dbReference type="SAM" id="MobiDB-lite"/>
    </source>
</evidence>
<sequence>MLILGGHLMEDSQRVAREDSRWSGPLTKAPGSGRSLGQSFNAALPGTPGHSGSTLGGGGDLLWGSACPVKNRSDEVKGFLPAASTFEGVIEALLDSLSGSKPPQLCICHLP</sequence>
<protein>
    <submittedName>
        <fullName evidence="2">Uncharacterized protein</fullName>
    </submittedName>
</protein>
<accession>A0A0J6YAQ4</accession>
<gene>
    <name evidence="2" type="ORF">CIRG_03560</name>
</gene>
<reference evidence="3" key="1">
    <citation type="journal article" date="2010" name="Genome Res.">
        <title>Population genomic sequencing of Coccidioides fungi reveals recent hybridization and transposon control.</title>
        <authorList>
            <person name="Neafsey D.E."/>
            <person name="Barker B.M."/>
            <person name="Sharpton T.J."/>
            <person name="Stajich J.E."/>
            <person name="Park D.J."/>
            <person name="Whiston E."/>
            <person name="Hung C.-Y."/>
            <person name="McMahan C."/>
            <person name="White J."/>
            <person name="Sykes S."/>
            <person name="Heiman D."/>
            <person name="Young S."/>
            <person name="Zeng Q."/>
            <person name="Abouelleil A."/>
            <person name="Aftuck L."/>
            <person name="Bessette D."/>
            <person name="Brown A."/>
            <person name="FitzGerald M."/>
            <person name="Lui A."/>
            <person name="Macdonald J.P."/>
            <person name="Priest M."/>
            <person name="Orbach M.J."/>
            <person name="Galgiani J.N."/>
            <person name="Kirkland T.N."/>
            <person name="Cole G.T."/>
            <person name="Birren B.W."/>
            <person name="Henn M.R."/>
            <person name="Taylor J.W."/>
            <person name="Rounsley S.D."/>
        </authorList>
    </citation>
    <scope>NUCLEOTIDE SEQUENCE [LARGE SCALE GENOMIC DNA]</scope>
    <source>
        <strain evidence="3">RMSCC 2394</strain>
    </source>
</reference>
<evidence type="ECO:0000313" key="3">
    <source>
        <dbReference type="Proteomes" id="UP000054565"/>
    </source>
</evidence>
<dbReference type="AlphaFoldDB" id="A0A0J6YAQ4"/>
<dbReference type="Proteomes" id="UP000054565">
    <property type="component" value="Unassembled WGS sequence"/>
</dbReference>
<dbReference type="EMBL" id="DS028094">
    <property type="protein sequence ID" value="KMP03868.1"/>
    <property type="molecule type" value="Genomic_DNA"/>
</dbReference>
<organism evidence="2 3">
    <name type="scientific">Coccidioides immitis RMSCC 2394</name>
    <dbReference type="NCBI Taxonomy" id="404692"/>
    <lineage>
        <taxon>Eukaryota</taxon>
        <taxon>Fungi</taxon>
        <taxon>Dikarya</taxon>
        <taxon>Ascomycota</taxon>
        <taxon>Pezizomycotina</taxon>
        <taxon>Eurotiomycetes</taxon>
        <taxon>Eurotiomycetidae</taxon>
        <taxon>Onygenales</taxon>
        <taxon>Onygenaceae</taxon>
        <taxon>Coccidioides</taxon>
    </lineage>
</organism>
<proteinExistence type="predicted"/>
<feature type="region of interest" description="Disordered" evidence="1">
    <location>
        <begin position="14"/>
        <end position="56"/>
    </location>
</feature>
<name>A0A0J6YAQ4_COCIT</name>
<evidence type="ECO:0000313" key="2">
    <source>
        <dbReference type="EMBL" id="KMP03868.1"/>
    </source>
</evidence>